<feature type="DNA-binding region" description="H-T-H motif" evidence="4">
    <location>
        <begin position="28"/>
        <end position="47"/>
    </location>
</feature>
<evidence type="ECO:0000256" key="1">
    <source>
        <dbReference type="ARBA" id="ARBA00023015"/>
    </source>
</evidence>
<gene>
    <name evidence="6" type="ORF">PUW80_04810</name>
</gene>
<evidence type="ECO:0000256" key="4">
    <source>
        <dbReference type="PROSITE-ProRule" id="PRU00335"/>
    </source>
</evidence>
<dbReference type="InterPro" id="IPR009057">
    <property type="entry name" value="Homeodomain-like_sf"/>
</dbReference>
<keyword evidence="1" id="KW-0805">Transcription regulation</keyword>
<evidence type="ECO:0000256" key="2">
    <source>
        <dbReference type="ARBA" id="ARBA00023125"/>
    </source>
</evidence>
<dbReference type="EMBL" id="JAQZCI010000001">
    <property type="protein sequence ID" value="MDD7961668.1"/>
    <property type="molecule type" value="Genomic_DNA"/>
</dbReference>
<dbReference type="Pfam" id="PF00440">
    <property type="entry name" value="TetR_N"/>
    <property type="match status" value="1"/>
</dbReference>
<dbReference type="RefSeq" id="WP_274264068.1">
    <property type="nucleotide sequence ID" value="NZ_JAQZCI010000001.1"/>
</dbReference>
<proteinExistence type="predicted"/>
<keyword evidence="7" id="KW-1185">Reference proteome</keyword>
<organism evidence="6 7">
    <name type="scientific">Microbacterium thalli</name>
    <dbReference type="NCBI Taxonomy" id="3027921"/>
    <lineage>
        <taxon>Bacteria</taxon>
        <taxon>Bacillati</taxon>
        <taxon>Actinomycetota</taxon>
        <taxon>Actinomycetes</taxon>
        <taxon>Micrococcales</taxon>
        <taxon>Microbacteriaceae</taxon>
        <taxon>Microbacterium</taxon>
    </lineage>
</organism>
<evidence type="ECO:0000313" key="6">
    <source>
        <dbReference type="EMBL" id="MDD7961668.1"/>
    </source>
</evidence>
<protein>
    <submittedName>
        <fullName evidence="6">Helix-turn-helix domain containing protein</fullName>
    </submittedName>
</protein>
<dbReference type="InterPro" id="IPR001647">
    <property type="entry name" value="HTH_TetR"/>
</dbReference>
<dbReference type="SUPFAM" id="SSF48498">
    <property type="entry name" value="Tetracyclin repressor-like, C-terminal domain"/>
    <property type="match status" value="1"/>
</dbReference>
<evidence type="ECO:0000256" key="3">
    <source>
        <dbReference type="ARBA" id="ARBA00023163"/>
    </source>
</evidence>
<dbReference type="PRINTS" id="PR00455">
    <property type="entry name" value="HTHTETR"/>
</dbReference>
<dbReference type="PROSITE" id="PS50977">
    <property type="entry name" value="HTH_TETR_2"/>
    <property type="match status" value="1"/>
</dbReference>
<evidence type="ECO:0000259" key="5">
    <source>
        <dbReference type="PROSITE" id="PS50977"/>
    </source>
</evidence>
<dbReference type="PANTHER" id="PTHR47506">
    <property type="entry name" value="TRANSCRIPTIONAL REGULATORY PROTEIN"/>
    <property type="match status" value="1"/>
</dbReference>
<keyword evidence="3" id="KW-0804">Transcription</keyword>
<dbReference type="Gene3D" id="1.10.357.10">
    <property type="entry name" value="Tetracycline Repressor, domain 2"/>
    <property type="match status" value="1"/>
</dbReference>
<feature type="domain" description="HTH tetR-type" evidence="5">
    <location>
        <begin position="5"/>
        <end position="65"/>
    </location>
</feature>
<evidence type="ECO:0000313" key="7">
    <source>
        <dbReference type="Proteomes" id="UP001218170"/>
    </source>
</evidence>
<accession>A0ABT5SIH4</accession>
<sequence>MGLRPTTEARILDAAEDLFFTRGIAATPIDAVTARAGVSAATLYRGYPSKESLLAAALERRQRSWRAGWDAAVERAGGAEERLLAIFDALETFRDRPRGSRWCAFLGAAAEYAEAPPEVASAVRDDTAGMRAHLTELAVPVSGAEGAAELAERLLILVSGDLAMRLREPGYGSSRARSTAAIVVAAARSDRAARAEG</sequence>
<dbReference type="SUPFAM" id="SSF46689">
    <property type="entry name" value="Homeodomain-like"/>
    <property type="match status" value="1"/>
</dbReference>
<reference evidence="6 7" key="1">
    <citation type="submission" date="2023-02" db="EMBL/GenBank/DDBJ databases">
        <title>Study of novel species of the Microbacterium genus.</title>
        <authorList>
            <person name="Arroyo-Herrera I."/>
            <person name="Roman-Ponce B."/>
            <person name="Vasquez-Murrieta M.S."/>
        </authorList>
    </citation>
    <scope>NUCLEOTIDE SEQUENCE [LARGE SCALE GENOMIC DNA]</scope>
    <source>
        <strain evidence="6 7">NE1TT3</strain>
    </source>
</reference>
<dbReference type="Proteomes" id="UP001218170">
    <property type="component" value="Unassembled WGS sequence"/>
</dbReference>
<comment type="caution">
    <text evidence="6">The sequence shown here is derived from an EMBL/GenBank/DDBJ whole genome shotgun (WGS) entry which is preliminary data.</text>
</comment>
<dbReference type="PANTHER" id="PTHR47506:SF1">
    <property type="entry name" value="HTH-TYPE TRANSCRIPTIONAL REGULATOR YJDC"/>
    <property type="match status" value="1"/>
</dbReference>
<name>A0ABT5SIH4_9MICO</name>
<keyword evidence="2 4" id="KW-0238">DNA-binding</keyword>
<dbReference type="InterPro" id="IPR036271">
    <property type="entry name" value="Tet_transcr_reg_TetR-rel_C_sf"/>
</dbReference>